<proteinExistence type="predicted"/>
<dbReference type="AlphaFoldDB" id="A0A0N0H1L9"/>
<accession>A0A0N0H1L9</accession>
<keyword evidence="1" id="KW-1133">Transmembrane helix</keyword>
<reference evidence="3" key="1">
    <citation type="submission" date="2015-07" db="EMBL/GenBank/DDBJ databases">
        <authorList>
            <person name="Ju K.-S."/>
            <person name="Doroghazi J.R."/>
            <person name="Metcalf W.W."/>
        </authorList>
    </citation>
    <scope>NUCLEOTIDE SEQUENCE [LARGE SCALE GENOMIC DNA]</scope>
    <source>
        <strain evidence="3">NRRL ISP-5002</strain>
    </source>
</reference>
<dbReference type="PATRIC" id="fig|66876.3.peg.2249"/>
<feature type="transmembrane region" description="Helical" evidence="1">
    <location>
        <begin position="12"/>
        <end position="29"/>
    </location>
</feature>
<keyword evidence="1" id="KW-0472">Membrane</keyword>
<evidence type="ECO:0000256" key="1">
    <source>
        <dbReference type="SAM" id="Phobius"/>
    </source>
</evidence>
<comment type="caution">
    <text evidence="2">The sequence shown here is derived from an EMBL/GenBank/DDBJ whole genome shotgun (WGS) entry which is preliminary data.</text>
</comment>
<name>A0A0N0H1L9_9ACTN</name>
<keyword evidence="1" id="KW-0812">Transmembrane</keyword>
<keyword evidence="3" id="KW-1185">Reference proteome</keyword>
<protein>
    <submittedName>
        <fullName evidence="2">Uncharacterized protein</fullName>
    </submittedName>
</protein>
<dbReference type="EMBL" id="LGKG01000079">
    <property type="protein sequence ID" value="KPC64609.1"/>
    <property type="molecule type" value="Genomic_DNA"/>
</dbReference>
<gene>
    <name evidence="2" type="ORF">ADL29_10390</name>
</gene>
<evidence type="ECO:0000313" key="3">
    <source>
        <dbReference type="Proteomes" id="UP000037982"/>
    </source>
</evidence>
<dbReference type="RefSeq" id="WP_053923381.1">
    <property type="nucleotide sequence ID" value="NZ_LGKG01000079.1"/>
</dbReference>
<dbReference type="Proteomes" id="UP000037982">
    <property type="component" value="Unassembled WGS sequence"/>
</dbReference>
<organism evidence="2 3">
    <name type="scientific">Streptomyces chattanoogensis</name>
    <dbReference type="NCBI Taxonomy" id="66876"/>
    <lineage>
        <taxon>Bacteria</taxon>
        <taxon>Bacillati</taxon>
        <taxon>Actinomycetota</taxon>
        <taxon>Actinomycetes</taxon>
        <taxon>Kitasatosporales</taxon>
        <taxon>Streptomycetaceae</taxon>
        <taxon>Streptomyces</taxon>
    </lineage>
</organism>
<evidence type="ECO:0000313" key="2">
    <source>
        <dbReference type="EMBL" id="KPC64609.1"/>
    </source>
</evidence>
<sequence length="176" mass="19482">MAALWEALIPTAVGAGTTILGVYMGAVVGRRNQDRQWMRDKQTVAYETFLQEFTAVEIELRQAYLDDRTHNPRWEQFNAALVSVSLLADNRVGSAAARIAELVEQFTLILDGRPKTLEGLKEIHSGLVQAQLDFVNAARRSLDPSHGNFDWQLGGPPPWSGIEHFHSRAGGADRTA</sequence>